<dbReference type="InterPro" id="IPR029044">
    <property type="entry name" value="Nucleotide-diphossugar_trans"/>
</dbReference>
<proteinExistence type="predicted"/>
<sequence length="261" mass="28523">MPCRAAVVIPAYNAARELPRAVASVRTSAARAADYGIDLALDLVIVDDASPDGAAETAEGLLADLPGGISGTVVRHAHNLGAGPARDSGVAATDAELIFFLDADDEYLPSHIPECLSTLLSDPGLGYVWTRRVWEIPIHDSWSTLLDRSTVMNLCIRRDWHLRAGGFPRHPDFRDHGYEDSFYRRVLFKLVPGMFIDEPTVRFHIRPGSTQDCMADKITRPHAESYREPSDRMPTDAMIAEFETRIAAAAALRAEIVASGG</sequence>
<reference evidence="2" key="1">
    <citation type="submission" date="2016-04" db="EMBL/GenBank/DDBJ databases">
        <authorList>
            <person name="Evans L.H."/>
            <person name="Alamgir A."/>
            <person name="Owens N."/>
            <person name="Weber N.D."/>
            <person name="Virtaneva K."/>
            <person name="Barbian K."/>
            <person name="Babar A."/>
            <person name="Rosenke K."/>
        </authorList>
    </citation>
    <scope>NUCLEOTIDE SEQUENCE</scope>
    <source>
        <strain evidence="2">86</strain>
    </source>
</reference>
<gene>
    <name evidence="2" type="ORF">KL86APRO_11072</name>
</gene>
<dbReference type="Pfam" id="PF00535">
    <property type="entry name" value="Glycos_transf_2"/>
    <property type="match status" value="1"/>
</dbReference>
<dbReference type="SUPFAM" id="SSF53448">
    <property type="entry name" value="Nucleotide-diphospho-sugar transferases"/>
    <property type="match status" value="1"/>
</dbReference>
<feature type="domain" description="Glycosyltransferase 2-like" evidence="1">
    <location>
        <begin position="7"/>
        <end position="135"/>
    </location>
</feature>
<dbReference type="PANTHER" id="PTHR43685:SF2">
    <property type="entry name" value="GLYCOSYLTRANSFERASE 2-LIKE DOMAIN-CONTAINING PROTEIN"/>
    <property type="match status" value="1"/>
</dbReference>
<protein>
    <submittedName>
        <fullName evidence="2">Putative Glycosyl transferase, family 2</fullName>
    </submittedName>
</protein>
<dbReference type="Gene3D" id="3.90.550.10">
    <property type="entry name" value="Spore Coat Polysaccharide Biosynthesis Protein SpsA, Chain A"/>
    <property type="match status" value="1"/>
</dbReference>
<dbReference type="InterPro" id="IPR050834">
    <property type="entry name" value="Glycosyltransf_2"/>
</dbReference>
<evidence type="ECO:0000313" key="2">
    <source>
        <dbReference type="EMBL" id="SBV98910.1"/>
    </source>
</evidence>
<evidence type="ECO:0000259" key="1">
    <source>
        <dbReference type="Pfam" id="PF00535"/>
    </source>
</evidence>
<name>A0A212JHL9_9PROT</name>
<keyword evidence="2" id="KW-0808">Transferase</keyword>
<accession>A0A212JHL9</accession>
<dbReference type="PANTHER" id="PTHR43685">
    <property type="entry name" value="GLYCOSYLTRANSFERASE"/>
    <property type="match status" value="1"/>
</dbReference>
<dbReference type="InterPro" id="IPR001173">
    <property type="entry name" value="Glyco_trans_2-like"/>
</dbReference>
<dbReference type="GO" id="GO:0016740">
    <property type="term" value="F:transferase activity"/>
    <property type="evidence" value="ECO:0007669"/>
    <property type="project" value="UniProtKB-KW"/>
</dbReference>
<dbReference type="EMBL" id="FLUO01000001">
    <property type="protein sequence ID" value="SBV98910.1"/>
    <property type="molecule type" value="Genomic_DNA"/>
</dbReference>
<dbReference type="CDD" id="cd00761">
    <property type="entry name" value="Glyco_tranf_GTA_type"/>
    <property type="match status" value="1"/>
</dbReference>
<dbReference type="AlphaFoldDB" id="A0A212JHL9"/>
<organism evidence="2">
    <name type="scientific">uncultured Alphaproteobacteria bacterium</name>
    <dbReference type="NCBI Taxonomy" id="91750"/>
    <lineage>
        <taxon>Bacteria</taxon>
        <taxon>Pseudomonadati</taxon>
        <taxon>Pseudomonadota</taxon>
        <taxon>Alphaproteobacteria</taxon>
        <taxon>environmental samples</taxon>
    </lineage>
</organism>